<evidence type="ECO:0000313" key="14">
    <source>
        <dbReference type="Proteomes" id="UP000765509"/>
    </source>
</evidence>
<dbReference type="EMBL" id="AVOT02015726">
    <property type="protein sequence ID" value="MBW0500256.1"/>
    <property type="molecule type" value="Genomic_DNA"/>
</dbReference>
<dbReference type="GO" id="GO:0004100">
    <property type="term" value="F:chitin synthase activity"/>
    <property type="evidence" value="ECO:0007669"/>
    <property type="project" value="UniProtKB-EC"/>
</dbReference>
<feature type="region of interest" description="Disordered" evidence="10">
    <location>
        <begin position="1312"/>
        <end position="1344"/>
    </location>
</feature>
<feature type="compositionally biased region" description="Basic and acidic residues" evidence="10">
    <location>
        <begin position="56"/>
        <end position="69"/>
    </location>
</feature>
<evidence type="ECO:0000256" key="9">
    <source>
        <dbReference type="ARBA" id="ARBA00023180"/>
    </source>
</evidence>
<feature type="compositionally biased region" description="Polar residues" evidence="10">
    <location>
        <begin position="102"/>
        <end position="118"/>
    </location>
</feature>
<sequence length="1573" mass="174910">MSTSSSSFNNNPSIVPPHHHRPQRSQPSDQTPFQSHLNHRPTRPPSFIPLKPPHKSHIEDHDYNSEKDQPPYSPPILDSTQPILYSHFNSKPGVRFGTNQLNHESKPNHSTIGQQGNSIMRRKKSLVRPDRAPVDPSHRLYNYRNHAAAMEADERGRIAQSKTGATAMDGSVALYHPQFDPSILPTDQSSITLQDDFLPNSNHLPLPSHQPGFMAALGRPTPHLGYTGLNSPPSQIDLQGLKRGKSLLARGPGEAEESGLAILKRGETLRRKANDKSKLFNHQRLTLSSMSKKPLSPWKVYCTLITCCFPNFLLSTCGIKTPDRARAWREKMGILFLIILLMGAVAFLTFGFTQTVCGKPPLRYHAGSIQSGMMIFHGQTYDFDHFQHIAAPGISAGSNPVYNEFNAGSMDGSFLFQRVNQHCLNLFAPAPNTGIPSDSSGKLGWYFPCNLFNQYGTSPINKTGYAQGQLCHTQSSARDGFSKLQSLGQVYYTWNDIKNSSRNLAVYDSIVLDLNLLNWLDRSQVVYPSVFDDLKQMNNSFSGKDITMQLLRSGGQELGGCLTDIIQVGYIDTNTLGCVASSVVLYASLIVIIGVVLIKWAMAVSFAWFFGWRLGSFGKETAEQRAQRAAEIENWSSDIYRPAPARYRPNAKNFGKRSLLPNTSRFTVVGKPTSGNNGITGAISNPGRPISNYVGEFNRKSMAFPNRMPITGLNIPSKLSPPSSTIGGGLRQSHSIASLHQFPNSQRSSLFVGKPGLMSSGRNGGGSSSLEGSSGLTQPSGCPFPLYNIVSQPPPDYEPFNFPLIHTICLVTAYSESVEGLRTTLDSLATTDYPNSHKFILVIADGMVKGSGNDMTTPEICLSMMKELLIPAEEVEAKSYVAIADGHKRHNMAKVYAGFYSYDDNTIEINKQQRVPMVLIAKTGNLDEQHESKPGNRGKRDSQVLLMSFLQKVMFDERMTEFDYEFFNSIWRITGISPDHYEICLMVDADTKVFPDAVSRMAACMVRDSEIMGLCGETKIANKSDSWVTMIQVFEYYISHHLQKSFESMFGGVTCLPGCFSMYRIKAPKGAEGYWVPILANPDIVEHYSENVVETLHSKNLLLLGEDRFLTTLMLKTFPKRKMMFCPQAVCKTIVPDTFRVLLSQRRRWINSTIHNLFELLFVRDLCGTFCFSMQFVIGMELVGTLVLPAAISFTAYIIILTIIPGTEKPIVSLILLAFILGLPGLLIVITSRRIAYVGWMIIYLFSLPIWNAILPTYAYFHMDDFTWGETRKIEGAKEKAHGDKEGEFDSSNIIMKRWTEFERERRWKIEQSNGSGTLGGDPNFRVGSPLPPPSRRYSLNSSSDNWSNGTLNEPFINRATLLQELSLPQPLARDEGLTSSQSRSSLFIPQVHHHRSIINHQLNHHLGHHQIIPTEDPDLITSCEGLITPVTRSASDSTHHHLFDSNLSDSKIGINPTINGGSNSSYGNHEFSHLFQNPHPDENRTTSTISRNHSEELKNLPSKGISLSDVGVVPDSDGQTRQIDRSKDKFNNNGSNGMNSRTNSNSGMVGRLDESLIRGLPKPPGFGSFLKK</sequence>
<dbReference type="InterPro" id="IPR054295">
    <property type="entry name" value="CHS4-like_dom"/>
</dbReference>
<feature type="region of interest" description="Disordered" evidence="10">
    <location>
        <begin position="102"/>
        <end position="138"/>
    </location>
</feature>
<dbReference type="PANTHER" id="PTHR22914:SF16">
    <property type="entry name" value="CHITIN SYNTHASE 3"/>
    <property type="match status" value="1"/>
</dbReference>
<evidence type="ECO:0000256" key="8">
    <source>
        <dbReference type="ARBA" id="ARBA00023136"/>
    </source>
</evidence>
<dbReference type="Proteomes" id="UP000765509">
    <property type="component" value="Unassembled WGS sequence"/>
</dbReference>
<evidence type="ECO:0000256" key="6">
    <source>
        <dbReference type="ARBA" id="ARBA00022692"/>
    </source>
</evidence>
<feature type="transmembrane region" description="Helical" evidence="11">
    <location>
        <begin position="1182"/>
        <end position="1204"/>
    </location>
</feature>
<gene>
    <name evidence="13" type="ORF">O181_039971</name>
</gene>
<feature type="compositionally biased region" description="Low complexity" evidence="10">
    <location>
        <begin position="1"/>
        <end position="13"/>
    </location>
</feature>
<dbReference type="Pfam" id="PF03142">
    <property type="entry name" value="Chitin_synth_2"/>
    <property type="match status" value="1"/>
</dbReference>
<keyword evidence="4" id="KW-0328">Glycosyltransferase</keyword>
<keyword evidence="7 11" id="KW-1133">Transmembrane helix</keyword>
<evidence type="ECO:0000256" key="2">
    <source>
        <dbReference type="ARBA" id="ARBA00012543"/>
    </source>
</evidence>
<evidence type="ECO:0000313" key="13">
    <source>
        <dbReference type="EMBL" id="MBW0500256.1"/>
    </source>
</evidence>
<feature type="transmembrane region" description="Helical" evidence="11">
    <location>
        <begin position="1237"/>
        <end position="1261"/>
    </location>
</feature>
<dbReference type="SUPFAM" id="SSF53448">
    <property type="entry name" value="Nucleotide-diphospho-sugar transferases"/>
    <property type="match status" value="1"/>
</dbReference>
<feature type="domain" description="Chitin synthase 4-like" evidence="12">
    <location>
        <begin position="490"/>
        <end position="570"/>
    </location>
</feature>
<organism evidence="13 14">
    <name type="scientific">Austropuccinia psidii MF-1</name>
    <dbReference type="NCBI Taxonomy" id="1389203"/>
    <lineage>
        <taxon>Eukaryota</taxon>
        <taxon>Fungi</taxon>
        <taxon>Dikarya</taxon>
        <taxon>Basidiomycota</taxon>
        <taxon>Pucciniomycotina</taxon>
        <taxon>Pucciniomycetes</taxon>
        <taxon>Pucciniales</taxon>
        <taxon>Sphaerophragmiaceae</taxon>
        <taxon>Austropuccinia</taxon>
    </lineage>
</organism>
<dbReference type="Pfam" id="PF22997">
    <property type="entry name" value="CHS4"/>
    <property type="match status" value="1"/>
</dbReference>
<feature type="transmembrane region" description="Helical" evidence="11">
    <location>
        <begin position="1210"/>
        <end position="1230"/>
    </location>
</feature>
<evidence type="ECO:0000256" key="11">
    <source>
        <dbReference type="SAM" id="Phobius"/>
    </source>
</evidence>
<keyword evidence="3" id="KW-1003">Cell membrane</keyword>
<feature type="region of interest" description="Disordered" evidence="10">
    <location>
        <begin position="755"/>
        <end position="777"/>
    </location>
</feature>
<name>A0A9Q3DGX3_9BASI</name>
<dbReference type="GO" id="GO:0030428">
    <property type="term" value="C:cell septum"/>
    <property type="evidence" value="ECO:0007669"/>
    <property type="project" value="TreeGrafter"/>
</dbReference>
<dbReference type="InterPro" id="IPR029044">
    <property type="entry name" value="Nucleotide-diphossugar_trans"/>
</dbReference>
<comment type="caution">
    <text evidence="13">The sequence shown here is derived from an EMBL/GenBank/DDBJ whole genome shotgun (WGS) entry which is preliminary data.</text>
</comment>
<feature type="region of interest" description="Disordered" evidence="10">
    <location>
        <begin position="1"/>
        <end position="80"/>
    </location>
</feature>
<dbReference type="InterPro" id="IPR004835">
    <property type="entry name" value="Chitin_synth"/>
</dbReference>
<feature type="region of interest" description="Disordered" evidence="10">
    <location>
        <begin position="1446"/>
        <end position="1573"/>
    </location>
</feature>
<accession>A0A9Q3DGX3</accession>
<reference evidence="13" key="1">
    <citation type="submission" date="2021-03" db="EMBL/GenBank/DDBJ databases">
        <title>Draft genome sequence of rust myrtle Austropuccinia psidii MF-1, a brazilian biotype.</title>
        <authorList>
            <person name="Quecine M.C."/>
            <person name="Pachon D.M.R."/>
            <person name="Bonatelli M.L."/>
            <person name="Correr F.H."/>
            <person name="Franceschini L.M."/>
            <person name="Leite T.F."/>
            <person name="Margarido G.R.A."/>
            <person name="Almeida C.A."/>
            <person name="Ferrarezi J.A."/>
            <person name="Labate C.A."/>
        </authorList>
    </citation>
    <scope>NUCLEOTIDE SEQUENCE</scope>
    <source>
        <strain evidence="13">MF-1</strain>
    </source>
</reference>
<keyword evidence="6 11" id="KW-0812">Transmembrane</keyword>
<keyword evidence="9" id="KW-0325">Glycoprotein</keyword>
<dbReference type="GO" id="GO:0006031">
    <property type="term" value="P:chitin biosynthetic process"/>
    <property type="evidence" value="ECO:0007669"/>
    <property type="project" value="TreeGrafter"/>
</dbReference>
<dbReference type="GO" id="GO:0005886">
    <property type="term" value="C:plasma membrane"/>
    <property type="evidence" value="ECO:0007669"/>
    <property type="project" value="UniProtKB-SubCell"/>
</dbReference>
<feature type="transmembrane region" description="Helical" evidence="11">
    <location>
        <begin position="583"/>
        <end position="610"/>
    </location>
</feature>
<feature type="transmembrane region" description="Helical" evidence="11">
    <location>
        <begin position="332"/>
        <end position="352"/>
    </location>
</feature>
<evidence type="ECO:0000259" key="12">
    <source>
        <dbReference type="Pfam" id="PF22997"/>
    </source>
</evidence>
<evidence type="ECO:0000256" key="10">
    <source>
        <dbReference type="SAM" id="MobiDB-lite"/>
    </source>
</evidence>
<dbReference type="PANTHER" id="PTHR22914">
    <property type="entry name" value="CHITIN SYNTHASE"/>
    <property type="match status" value="1"/>
</dbReference>
<evidence type="ECO:0000256" key="7">
    <source>
        <dbReference type="ARBA" id="ARBA00022989"/>
    </source>
</evidence>
<evidence type="ECO:0000256" key="5">
    <source>
        <dbReference type="ARBA" id="ARBA00022679"/>
    </source>
</evidence>
<keyword evidence="5" id="KW-0808">Transferase</keyword>
<evidence type="ECO:0000256" key="4">
    <source>
        <dbReference type="ARBA" id="ARBA00022676"/>
    </source>
</evidence>
<feature type="compositionally biased region" description="Polar residues" evidence="10">
    <location>
        <begin position="1457"/>
        <end position="1468"/>
    </location>
</feature>
<dbReference type="CDD" id="cd04190">
    <property type="entry name" value="Chitin_synth_C"/>
    <property type="match status" value="1"/>
</dbReference>
<protein>
    <recommendedName>
        <fullName evidence="2">chitin synthase</fullName>
        <ecNumber evidence="2">2.4.1.16</ecNumber>
    </recommendedName>
</protein>
<feature type="compositionally biased region" description="Basic and acidic residues" evidence="10">
    <location>
        <begin position="127"/>
        <end position="138"/>
    </location>
</feature>
<evidence type="ECO:0000256" key="1">
    <source>
        <dbReference type="ARBA" id="ARBA00004651"/>
    </source>
</evidence>
<comment type="subcellular location">
    <subcellularLocation>
        <location evidence="1">Cell membrane</location>
        <topology evidence="1">Multi-pass membrane protein</topology>
    </subcellularLocation>
</comment>
<proteinExistence type="predicted"/>
<dbReference type="OrthoDB" id="370884at2759"/>
<evidence type="ECO:0000256" key="3">
    <source>
        <dbReference type="ARBA" id="ARBA00022475"/>
    </source>
</evidence>
<feature type="compositionally biased region" description="Polar residues" evidence="10">
    <location>
        <begin position="1532"/>
        <end position="1548"/>
    </location>
</feature>
<keyword evidence="8 11" id="KW-0472">Membrane</keyword>
<keyword evidence="14" id="KW-1185">Reference proteome</keyword>
<dbReference type="EC" id="2.4.1.16" evidence="2"/>